<evidence type="ECO:0000256" key="1">
    <source>
        <dbReference type="ARBA" id="ARBA00001966"/>
    </source>
</evidence>
<evidence type="ECO:0000256" key="2">
    <source>
        <dbReference type="ARBA" id="ARBA00022691"/>
    </source>
</evidence>
<dbReference type="GO" id="GO:0003824">
    <property type="term" value="F:catalytic activity"/>
    <property type="evidence" value="ECO:0007669"/>
    <property type="project" value="InterPro"/>
</dbReference>
<dbReference type="AlphaFoldDB" id="A0A495UKN0"/>
<dbReference type="RefSeq" id="WP_120800164.1">
    <property type="nucleotide sequence ID" value="NZ_RBXL01000002.1"/>
</dbReference>
<proteinExistence type="predicted"/>
<feature type="domain" description="Radical SAM core" evidence="6">
    <location>
        <begin position="131"/>
        <end position="347"/>
    </location>
</feature>
<dbReference type="GO" id="GO:0046872">
    <property type="term" value="F:metal ion binding"/>
    <property type="evidence" value="ECO:0007669"/>
    <property type="project" value="UniProtKB-KW"/>
</dbReference>
<organism evidence="7 8">
    <name type="scientific">Thiocapsa rosea</name>
    <dbReference type="NCBI Taxonomy" id="69360"/>
    <lineage>
        <taxon>Bacteria</taxon>
        <taxon>Pseudomonadati</taxon>
        <taxon>Pseudomonadota</taxon>
        <taxon>Gammaproteobacteria</taxon>
        <taxon>Chromatiales</taxon>
        <taxon>Chromatiaceae</taxon>
        <taxon>Thiocapsa</taxon>
    </lineage>
</organism>
<dbReference type="Pfam" id="PF04055">
    <property type="entry name" value="Radical_SAM"/>
    <property type="match status" value="1"/>
</dbReference>
<evidence type="ECO:0000256" key="4">
    <source>
        <dbReference type="ARBA" id="ARBA00023004"/>
    </source>
</evidence>
<keyword evidence="4" id="KW-0408">Iron</keyword>
<name>A0A495UKN0_9GAMM</name>
<evidence type="ECO:0000256" key="3">
    <source>
        <dbReference type="ARBA" id="ARBA00022723"/>
    </source>
</evidence>
<dbReference type="CDD" id="cd01335">
    <property type="entry name" value="Radical_SAM"/>
    <property type="match status" value="1"/>
</dbReference>
<evidence type="ECO:0000313" key="7">
    <source>
        <dbReference type="EMBL" id="RKT37864.1"/>
    </source>
</evidence>
<keyword evidence="8" id="KW-1185">Reference proteome</keyword>
<dbReference type="InterPro" id="IPR050377">
    <property type="entry name" value="Radical_SAM_PqqE_MftC-like"/>
</dbReference>
<dbReference type="InterPro" id="IPR007197">
    <property type="entry name" value="rSAM"/>
</dbReference>
<keyword evidence="5" id="KW-0411">Iron-sulfur</keyword>
<evidence type="ECO:0000256" key="5">
    <source>
        <dbReference type="ARBA" id="ARBA00023014"/>
    </source>
</evidence>
<dbReference type="SFLD" id="SFLDG01067">
    <property type="entry name" value="SPASM/twitch_domain_containing"/>
    <property type="match status" value="1"/>
</dbReference>
<dbReference type="InterPro" id="IPR023885">
    <property type="entry name" value="4Fe4S-binding_SPASM_dom"/>
</dbReference>
<reference evidence="7 8" key="1">
    <citation type="submission" date="2018-10" db="EMBL/GenBank/DDBJ databases">
        <title>Genomic Encyclopedia of Archaeal and Bacterial Type Strains, Phase II (KMG-II): from individual species to whole genera.</title>
        <authorList>
            <person name="Goeker M."/>
        </authorList>
    </citation>
    <scope>NUCLEOTIDE SEQUENCE [LARGE SCALE GENOMIC DNA]</scope>
    <source>
        <strain evidence="7 8">DSM 235</strain>
    </source>
</reference>
<dbReference type="GO" id="GO:0051536">
    <property type="term" value="F:iron-sulfur cluster binding"/>
    <property type="evidence" value="ECO:0007669"/>
    <property type="project" value="UniProtKB-KW"/>
</dbReference>
<dbReference type="NCBIfam" id="TIGR04085">
    <property type="entry name" value="rSAM_more_4Fe4S"/>
    <property type="match status" value="1"/>
</dbReference>
<dbReference type="PANTHER" id="PTHR11228">
    <property type="entry name" value="RADICAL SAM DOMAIN PROTEIN"/>
    <property type="match status" value="1"/>
</dbReference>
<dbReference type="SFLD" id="SFLDS00029">
    <property type="entry name" value="Radical_SAM"/>
    <property type="match status" value="1"/>
</dbReference>
<sequence length="460" mass="51962">MSTDFLLRPLFFNKTDYVFRDIGEIILAVNRENRQFFKFEETAAEIFRLIEKGLEVFDISREVCKAYNCDEMFSEVKSDVENFVLELAALGIVAGDNQWSELETTETTVAVSRQGTSSIDENEVIDYFSSRMIPYSATWEITSLCNLKCSHCYCATPGLGAWTVNKARTALEEMMAIGVIDIEFTGGECLAHPDFFEILSLAYDRGFIISILTNGSLLSDERAKLIADVKPRNVQISVYSLRDGIHDGITRTPGSLQKTLKAIDSLQSFGIRPTIACPLTRINKESVDELHAWATKKGLELKFSVKLSKSENNERIPEQLRIQSRDFDSLLWDARVNPYLRDDIRTLSRVDKSTRMICQAGFRNFSLDAYGNLFPCNSLRMPCGNIISESLSHVWKNSSSLARWRKVTIDDYPKCASCDAKDVCSPCPADHFSDTGLIDAISQQDCSVGWKTYCAWRDLK</sequence>
<dbReference type="InterPro" id="IPR058240">
    <property type="entry name" value="rSAM_sf"/>
</dbReference>
<keyword evidence="2" id="KW-0949">S-adenosyl-L-methionine</keyword>
<dbReference type="Gene3D" id="3.20.20.70">
    <property type="entry name" value="Aldolase class I"/>
    <property type="match status" value="1"/>
</dbReference>
<protein>
    <submittedName>
        <fullName evidence="7">Radical SAM protein with 4Fe4S-binding SPASM domain</fullName>
    </submittedName>
</protein>
<dbReference type="InterPro" id="IPR008792">
    <property type="entry name" value="PQQD"/>
</dbReference>
<dbReference type="Proteomes" id="UP000274556">
    <property type="component" value="Unassembled WGS sequence"/>
</dbReference>
<accession>A0A495UKN0</accession>
<dbReference type="EMBL" id="RBXL01000002">
    <property type="protein sequence ID" value="RKT37864.1"/>
    <property type="molecule type" value="Genomic_DNA"/>
</dbReference>
<dbReference type="PANTHER" id="PTHR11228:SF7">
    <property type="entry name" value="PQQA PEPTIDE CYCLASE"/>
    <property type="match status" value="1"/>
</dbReference>
<dbReference type="Pfam" id="PF05402">
    <property type="entry name" value="PqqD"/>
    <property type="match status" value="1"/>
</dbReference>
<dbReference type="OrthoDB" id="7690664at2"/>
<dbReference type="InterPro" id="IPR013785">
    <property type="entry name" value="Aldolase_TIM"/>
</dbReference>
<gene>
    <name evidence="7" type="ORF">BDD21_5375</name>
</gene>
<dbReference type="SFLD" id="SFLDG01386">
    <property type="entry name" value="main_SPASM_domain-containing"/>
    <property type="match status" value="1"/>
</dbReference>
<evidence type="ECO:0000259" key="6">
    <source>
        <dbReference type="PROSITE" id="PS51918"/>
    </source>
</evidence>
<dbReference type="Gene3D" id="1.10.10.1150">
    <property type="entry name" value="Coenzyme PQQ synthesis protein D (PqqD)"/>
    <property type="match status" value="1"/>
</dbReference>
<dbReference type="InterPro" id="IPR041881">
    <property type="entry name" value="PqqD_sf"/>
</dbReference>
<dbReference type="PROSITE" id="PS51918">
    <property type="entry name" value="RADICAL_SAM"/>
    <property type="match status" value="1"/>
</dbReference>
<keyword evidence="3" id="KW-0479">Metal-binding</keyword>
<dbReference type="Pfam" id="PF13186">
    <property type="entry name" value="SPASM"/>
    <property type="match status" value="1"/>
</dbReference>
<comment type="cofactor">
    <cofactor evidence="1">
        <name>[4Fe-4S] cluster</name>
        <dbReference type="ChEBI" id="CHEBI:49883"/>
    </cofactor>
</comment>
<evidence type="ECO:0000313" key="8">
    <source>
        <dbReference type="Proteomes" id="UP000274556"/>
    </source>
</evidence>
<dbReference type="SUPFAM" id="SSF102114">
    <property type="entry name" value="Radical SAM enzymes"/>
    <property type="match status" value="1"/>
</dbReference>
<comment type="caution">
    <text evidence="7">The sequence shown here is derived from an EMBL/GenBank/DDBJ whole genome shotgun (WGS) entry which is preliminary data.</text>
</comment>